<keyword evidence="1" id="KW-0812">Transmembrane</keyword>
<dbReference type="Proteomes" id="UP000290243">
    <property type="component" value="Chromosome"/>
</dbReference>
<proteinExistence type="predicted"/>
<evidence type="ECO:0000313" key="3">
    <source>
        <dbReference type="Proteomes" id="UP000290243"/>
    </source>
</evidence>
<feature type="transmembrane region" description="Helical" evidence="1">
    <location>
        <begin position="432"/>
        <end position="460"/>
    </location>
</feature>
<dbReference type="EMBL" id="LR215037">
    <property type="protein sequence ID" value="VEU75197.1"/>
    <property type="molecule type" value="Genomic_DNA"/>
</dbReference>
<keyword evidence="1" id="KW-0472">Membrane</keyword>
<keyword evidence="1" id="KW-1133">Transmembrane helix</keyword>
<dbReference type="OrthoDB" id="9840647at2"/>
<name>A0A449B3N0_9BACT</name>
<evidence type="ECO:0000313" key="2">
    <source>
        <dbReference type="EMBL" id="VEU75197.1"/>
    </source>
</evidence>
<organism evidence="2 3">
    <name type="scientific">Mycoplasmopsis maculosa</name>
    <dbReference type="NCBI Taxonomy" id="114885"/>
    <lineage>
        <taxon>Bacteria</taxon>
        <taxon>Bacillati</taxon>
        <taxon>Mycoplasmatota</taxon>
        <taxon>Mycoplasmoidales</taxon>
        <taxon>Metamycoplasmataceae</taxon>
        <taxon>Mycoplasmopsis</taxon>
    </lineage>
</organism>
<dbReference type="KEGG" id="mmau:NCTC10168_00111"/>
<protein>
    <submittedName>
        <fullName evidence="2">Uncharacterized protein</fullName>
    </submittedName>
</protein>
<dbReference type="RefSeq" id="WP_129646099.1">
    <property type="nucleotide sequence ID" value="NZ_LR215037.1"/>
</dbReference>
<gene>
    <name evidence="2" type="ORF">NCTC10168_00111</name>
</gene>
<reference evidence="2 3" key="1">
    <citation type="submission" date="2019-01" db="EMBL/GenBank/DDBJ databases">
        <authorList>
            <consortium name="Pathogen Informatics"/>
        </authorList>
    </citation>
    <scope>NUCLEOTIDE SEQUENCE [LARGE SCALE GENOMIC DNA]</scope>
    <source>
        <strain evidence="2 3">NCTC10168</strain>
    </source>
</reference>
<evidence type="ECO:0000256" key="1">
    <source>
        <dbReference type="SAM" id="Phobius"/>
    </source>
</evidence>
<keyword evidence="3" id="KW-1185">Reference proteome</keyword>
<dbReference type="AlphaFoldDB" id="A0A449B3N0"/>
<sequence length="515" mass="61371">MPKKVIHNENQCIYIETFTEISIKELMLKYQNDRENEKPNNLLNSIYHDLFAKKENKNEEENDESDEFNSDAELNLKMNVSLIDERYNSKKNKAIFWKQELTNVDSVTELEEKDFIYKNIELVNKEIHHFSKFMDVFVMPNDSLMIRTSSLINYNKKVTENDLVEDFYSFNLKKAAIFSMENAKNVTGKIFKKLYKNVNFVKNEKDKFNEVLWTSLKNKTRQISIFNIDGLSEEILEELNIHEINYYSDILEFEEANIRVKATNNFKEKVAKNLLFKFINNNWDFESYYTKALVYTAWGYNYYNSCQNRLVKKKLFDTFELKNDDKDYKFIPRAFLTIYNVDLVQEFAVIPSALSINLKDKFKKLIEEIVNYKKERDLFISDKKIYNKSFRESVLALWVIIGTSLLSVSGLWQVASWMQDKWISSIDDNFKWFVFWIILVCVSGVIFASTIIYAFVKFLYSYFDFKNHKKLLKTNEENLKIIDDFYDKELISKNIIDTFNKNVLIIQDINSKNKE</sequence>
<feature type="transmembrane region" description="Helical" evidence="1">
    <location>
        <begin position="393"/>
        <end position="412"/>
    </location>
</feature>
<accession>A0A449B3N0</accession>